<dbReference type="RefSeq" id="WP_070792771.1">
    <property type="nucleotide sequence ID" value="NZ_MKIR01000023.1"/>
</dbReference>
<dbReference type="EMBL" id="MKIR01000023">
    <property type="protein sequence ID" value="OFI48838.1"/>
    <property type="molecule type" value="Genomic_DNA"/>
</dbReference>
<comment type="caution">
    <text evidence="1">The sequence shown here is derived from an EMBL/GenBank/DDBJ whole genome shotgun (WGS) entry which is preliminary data.</text>
</comment>
<keyword evidence="2" id="KW-1185">Reference proteome</keyword>
<protein>
    <recommendedName>
        <fullName evidence="3">Lipoprotein</fullName>
    </recommendedName>
</protein>
<dbReference type="OrthoDB" id="9929320at2"/>
<dbReference type="Proteomes" id="UP000178622">
    <property type="component" value="Unassembled WGS sequence"/>
</dbReference>
<evidence type="ECO:0000313" key="2">
    <source>
        <dbReference type="Proteomes" id="UP000178622"/>
    </source>
</evidence>
<dbReference type="STRING" id="1859473.BG261_05465"/>
<evidence type="ECO:0008006" key="3">
    <source>
        <dbReference type="Google" id="ProtNLM"/>
    </source>
</evidence>
<name>A0A1E8GMT7_9LACT</name>
<sequence length="86" mass="9934">MKKLIKALLLTFFVASGIMLVGCSKQERKVEEKKQVRLELVTLVPIGDSDYPAQLVKDSETGIEYFIYKDSMTPRLYNNHLYYKGE</sequence>
<dbReference type="AlphaFoldDB" id="A0A1E8GMT7"/>
<dbReference type="PROSITE" id="PS51257">
    <property type="entry name" value="PROKAR_LIPOPROTEIN"/>
    <property type="match status" value="1"/>
</dbReference>
<gene>
    <name evidence="1" type="ORF">BG261_05465</name>
</gene>
<accession>A0A1E8GMT7</accession>
<organism evidence="1 2">
    <name type="scientific">Floricoccus tropicus</name>
    <dbReference type="NCBI Taxonomy" id="1859473"/>
    <lineage>
        <taxon>Bacteria</taxon>
        <taxon>Bacillati</taxon>
        <taxon>Bacillota</taxon>
        <taxon>Bacilli</taxon>
        <taxon>Lactobacillales</taxon>
        <taxon>Streptococcaceae</taxon>
        <taxon>Floricoccus</taxon>
    </lineage>
</organism>
<proteinExistence type="predicted"/>
<evidence type="ECO:0000313" key="1">
    <source>
        <dbReference type="EMBL" id="OFI48838.1"/>
    </source>
</evidence>
<reference evidence="2" key="1">
    <citation type="submission" date="2016-09" db="EMBL/GenBank/DDBJ databases">
        <title>Draft genome sequence of a novel species of the family Streptococcaceae isolated from flowers.</title>
        <authorList>
            <person name="Chuah L.-O."/>
            <person name="Yap K.-P."/>
            <person name="Thong K.L."/>
            <person name="Liong M.T."/>
            <person name="Ahmad R."/>
            <person name="Rusul G."/>
        </authorList>
    </citation>
    <scope>NUCLEOTIDE SEQUENCE [LARGE SCALE GENOMIC DNA]</scope>
    <source>
        <strain evidence="2">DF1</strain>
    </source>
</reference>